<keyword evidence="3" id="KW-1003">Cell membrane</keyword>
<comment type="caution">
    <text evidence="9">The sequence shown here is derived from an EMBL/GenBank/DDBJ whole genome shotgun (WGS) entry which is preliminary data.</text>
</comment>
<dbReference type="InterPro" id="IPR003834">
    <property type="entry name" value="Cyt_c_assmbl_TM_dom"/>
</dbReference>
<keyword evidence="6 7" id="KW-0472">Membrane</keyword>
<evidence type="ECO:0000256" key="7">
    <source>
        <dbReference type="SAM" id="Phobius"/>
    </source>
</evidence>
<dbReference type="GO" id="GO:0016491">
    <property type="term" value="F:oxidoreductase activity"/>
    <property type="evidence" value="ECO:0007669"/>
    <property type="project" value="InterPro"/>
</dbReference>
<evidence type="ECO:0000256" key="2">
    <source>
        <dbReference type="ARBA" id="ARBA00006143"/>
    </source>
</evidence>
<dbReference type="EMBL" id="AWEZ01000002">
    <property type="protein sequence ID" value="ERL10921.1"/>
    <property type="molecule type" value="Genomic_DNA"/>
</dbReference>
<proteinExistence type="inferred from homology"/>
<name>U2VEB9_9ACTN</name>
<dbReference type="InterPro" id="IPR036249">
    <property type="entry name" value="Thioredoxin-like_sf"/>
</dbReference>
<organism evidence="9 10">
    <name type="scientific">Olsenella profusa F0195</name>
    <dbReference type="NCBI Taxonomy" id="1125712"/>
    <lineage>
        <taxon>Bacteria</taxon>
        <taxon>Bacillati</taxon>
        <taxon>Actinomycetota</taxon>
        <taxon>Coriobacteriia</taxon>
        <taxon>Coriobacteriales</taxon>
        <taxon>Atopobiaceae</taxon>
        <taxon>Olsenella</taxon>
    </lineage>
</organism>
<reference evidence="9 10" key="1">
    <citation type="submission" date="2013-08" db="EMBL/GenBank/DDBJ databases">
        <authorList>
            <person name="Durkin A.S."/>
            <person name="Haft D.R."/>
            <person name="McCorrison J."/>
            <person name="Torralba M."/>
            <person name="Gillis M."/>
            <person name="Haft D.H."/>
            <person name="Methe B."/>
            <person name="Sutton G."/>
            <person name="Nelson K.E."/>
        </authorList>
    </citation>
    <scope>NUCLEOTIDE SEQUENCE [LARGE SCALE GENOMIC DNA]</scope>
    <source>
        <strain evidence="9 10">F0195</strain>
    </source>
</reference>
<dbReference type="eggNOG" id="COG0526">
    <property type="taxonomic scope" value="Bacteria"/>
</dbReference>
<feature type="transmembrane region" description="Helical" evidence="7">
    <location>
        <begin position="93"/>
        <end position="116"/>
    </location>
</feature>
<dbReference type="Gene3D" id="3.40.30.10">
    <property type="entry name" value="Glutaredoxin"/>
    <property type="match status" value="1"/>
</dbReference>
<gene>
    <name evidence="9" type="ORF">HMPREF1316_2545</name>
</gene>
<keyword evidence="10" id="KW-1185">Reference proteome</keyword>
<evidence type="ECO:0000256" key="4">
    <source>
        <dbReference type="ARBA" id="ARBA00022692"/>
    </source>
</evidence>
<keyword evidence="4 7" id="KW-0812">Transmembrane</keyword>
<evidence type="ECO:0000313" key="9">
    <source>
        <dbReference type="EMBL" id="ERL10921.1"/>
    </source>
</evidence>
<evidence type="ECO:0000313" key="10">
    <source>
        <dbReference type="Proteomes" id="UP000016638"/>
    </source>
</evidence>
<dbReference type="PATRIC" id="fig|1125712.3.peg.31"/>
<keyword evidence="5 7" id="KW-1133">Transmembrane helix</keyword>
<evidence type="ECO:0000256" key="3">
    <source>
        <dbReference type="ARBA" id="ARBA00022475"/>
    </source>
</evidence>
<dbReference type="Pfam" id="PF02683">
    <property type="entry name" value="DsbD_TM"/>
    <property type="match status" value="1"/>
</dbReference>
<comment type="similarity">
    <text evidence="2">Belongs to the DsbD family.</text>
</comment>
<dbReference type="PROSITE" id="PS51352">
    <property type="entry name" value="THIOREDOXIN_2"/>
    <property type="match status" value="1"/>
</dbReference>
<dbReference type="InterPro" id="IPR051790">
    <property type="entry name" value="Cytochrome_c-biogenesis_DsbD"/>
</dbReference>
<dbReference type="GO" id="GO:0017004">
    <property type="term" value="P:cytochrome complex assembly"/>
    <property type="evidence" value="ECO:0007669"/>
    <property type="project" value="InterPro"/>
</dbReference>
<dbReference type="InterPro" id="IPR013740">
    <property type="entry name" value="Redoxin"/>
</dbReference>
<dbReference type="eggNOG" id="COG0785">
    <property type="taxonomic scope" value="Bacteria"/>
</dbReference>
<dbReference type="AlphaFoldDB" id="U2VEB9"/>
<evidence type="ECO:0000256" key="1">
    <source>
        <dbReference type="ARBA" id="ARBA00004651"/>
    </source>
</evidence>
<feature type="transmembrane region" description="Helical" evidence="7">
    <location>
        <begin position="62"/>
        <end position="87"/>
    </location>
</feature>
<feature type="transmembrane region" description="Helical" evidence="7">
    <location>
        <begin position="207"/>
        <end position="225"/>
    </location>
</feature>
<dbReference type="CDD" id="cd02966">
    <property type="entry name" value="TlpA_like_family"/>
    <property type="match status" value="1"/>
</dbReference>
<dbReference type="OrthoDB" id="9796554at2"/>
<dbReference type="STRING" id="1125712.HMPREF1316_2545"/>
<dbReference type="InterPro" id="IPR013766">
    <property type="entry name" value="Thioredoxin_domain"/>
</dbReference>
<dbReference type="PANTHER" id="PTHR31272">
    <property type="entry name" value="CYTOCHROME C-TYPE BIOGENESIS PROTEIN HI_1454-RELATED"/>
    <property type="match status" value="1"/>
</dbReference>
<feature type="domain" description="Thioredoxin" evidence="8">
    <location>
        <begin position="285"/>
        <end position="428"/>
    </location>
</feature>
<feature type="transmembrane region" description="Helical" evidence="7">
    <location>
        <begin position="20"/>
        <end position="41"/>
    </location>
</feature>
<feature type="transmembrane region" description="Helical" evidence="7">
    <location>
        <begin position="166"/>
        <end position="195"/>
    </location>
</feature>
<dbReference type="SUPFAM" id="SSF52833">
    <property type="entry name" value="Thioredoxin-like"/>
    <property type="match status" value="1"/>
</dbReference>
<comment type="subcellular location">
    <subcellularLocation>
        <location evidence="1">Cell membrane</location>
        <topology evidence="1">Multi-pass membrane protein</topology>
    </subcellularLocation>
</comment>
<dbReference type="GO" id="GO:0005886">
    <property type="term" value="C:plasma membrane"/>
    <property type="evidence" value="ECO:0007669"/>
    <property type="project" value="UniProtKB-SubCell"/>
</dbReference>
<dbReference type="Proteomes" id="UP000016638">
    <property type="component" value="Unassembled WGS sequence"/>
</dbReference>
<dbReference type="PANTHER" id="PTHR31272:SF4">
    <property type="entry name" value="CYTOCHROME C-TYPE BIOGENESIS PROTEIN HI_1454-RELATED"/>
    <property type="match status" value="1"/>
</dbReference>
<evidence type="ECO:0000256" key="6">
    <source>
        <dbReference type="ARBA" id="ARBA00023136"/>
    </source>
</evidence>
<accession>U2VEB9</accession>
<protein>
    <submittedName>
        <fullName evidence="9">Cytochrome C biogenesis protein transmembrane region</fullName>
    </submittedName>
</protein>
<evidence type="ECO:0000259" key="8">
    <source>
        <dbReference type="PROSITE" id="PS51352"/>
    </source>
</evidence>
<dbReference type="Pfam" id="PF08534">
    <property type="entry name" value="Redoxin"/>
    <property type="match status" value="1"/>
</dbReference>
<sequence length="428" mass="45170">MHGTGSCQEVCVDIGLLLSAAGAGLLSFFSPCILPLLPVYVGILTTDAGNELMLGRRVANTVAFVLGISFVFVALGVGAGALGSFVINPYVNVALGLVIFVFGLHLAGVLDIPLLLNERRADLRRIKVRGVVSAFVLGLAFSFGWTPCVGPILGTILAMAAGQGSALVGGVLLLVYALGLCLPFVVITLASGMLLGRLKRLSTYLPVVKAIGGVLIAIMGLWMVFSEVDSLVNSNRALQSAIDDAALVAPAGKAPQGEDDPDSDASDASVLNGALGVRSGEESGANVSSAWKNVVLTDLDGTKHRMSEYKGKPLYFEFWGSWCTSCVEDLDQMTRIYEEHEAAGDVRFMSVVVPNQNGELSPEGFVSWAHDNDVQIPVLMDTNGSLMQFIGVRGFPTSVFVGSDGEIRKIHVGAMSIEEFEQSLSELS</sequence>
<evidence type="ECO:0000256" key="5">
    <source>
        <dbReference type="ARBA" id="ARBA00022989"/>
    </source>
</evidence>